<feature type="transmembrane region" description="Helical" evidence="7">
    <location>
        <begin position="362"/>
        <end position="391"/>
    </location>
</feature>
<dbReference type="GO" id="GO:0022857">
    <property type="term" value="F:transmembrane transporter activity"/>
    <property type="evidence" value="ECO:0007669"/>
    <property type="project" value="InterPro"/>
</dbReference>
<evidence type="ECO:0000313" key="10">
    <source>
        <dbReference type="Proteomes" id="UP000298327"/>
    </source>
</evidence>
<evidence type="ECO:0000259" key="8">
    <source>
        <dbReference type="PROSITE" id="PS50850"/>
    </source>
</evidence>
<evidence type="ECO:0000313" key="9">
    <source>
        <dbReference type="EMBL" id="TFY65498.1"/>
    </source>
</evidence>
<dbReference type="InterPro" id="IPR020846">
    <property type="entry name" value="MFS_dom"/>
</dbReference>
<feature type="domain" description="Major facilitator superfamily (MFS) profile" evidence="8">
    <location>
        <begin position="66"/>
        <end position="548"/>
    </location>
</feature>
<name>A0A4Y9YUX3_9AGAM</name>
<dbReference type="InterPro" id="IPR036259">
    <property type="entry name" value="MFS_trans_sf"/>
</dbReference>
<sequence length="554" mass="59450">MSSPHNSPAAPSHSTTSPSNYDHTNSHDESRPLLSTNSPALYDPALEADLQHAAMRKSITPLPKAQLACLCVVRLVDPIAFSQIFPYVNEMMADLHLTDDPSRIGFYSGIVESSFAIAQLFSIYQWAKLSDRIGRRPVIFTGILGMAVASIFFGLSHTLTAVLFARCLAGLFSGNVAVIHSVLGELTDSSNQAIAFPIYGLTWPLGAIIGPLIGGTFSNPATKFPQFFDYEFLRTYPYFLPGFIAAVTSVSGVIFGYFFLEEVRIFSSPMLPRNSPHVLQTLPGKRTRSEKVPSSPDRESDSASSSLTLDISEPATFRSLMTIPIIRALSLSGSALSFISTAFDVVFVLYCYSPIETGGLAFSASQIGLCLATSGAISVFIQIFLTPIILAKCDHIRAYNACMAFWPYCFALLPFLNIIARAGLSEIQGGMLNGIPLALDQADGRTQAMVWCGIAGLLGATRIACLSYSLSMILVKDSAPSPAALGTTNGLVQAAMCFTRAFAPALASSLFALSIDNNILGGYFWVVIMVAVSIAGTLVSKRIERGPKATVAYD</sequence>
<evidence type="ECO:0000256" key="2">
    <source>
        <dbReference type="ARBA" id="ARBA00022448"/>
    </source>
</evidence>
<feature type="transmembrane region" description="Helical" evidence="7">
    <location>
        <begin position="448"/>
        <end position="470"/>
    </location>
</feature>
<dbReference type="CDD" id="cd17330">
    <property type="entry name" value="MFS_SLC46_TetA_like"/>
    <property type="match status" value="1"/>
</dbReference>
<dbReference type="InterPro" id="IPR011701">
    <property type="entry name" value="MFS"/>
</dbReference>
<feature type="transmembrane region" description="Helical" evidence="7">
    <location>
        <begin position="238"/>
        <end position="260"/>
    </location>
</feature>
<protein>
    <recommendedName>
        <fullName evidence="8">Major facilitator superfamily (MFS) profile domain-containing protein</fullName>
    </recommendedName>
</protein>
<keyword evidence="3 7" id="KW-0812">Transmembrane</keyword>
<proteinExistence type="predicted"/>
<dbReference type="PRINTS" id="PR01035">
    <property type="entry name" value="TCRTETA"/>
</dbReference>
<evidence type="ECO:0000256" key="3">
    <source>
        <dbReference type="ARBA" id="ARBA00022692"/>
    </source>
</evidence>
<feature type="transmembrane region" description="Helical" evidence="7">
    <location>
        <begin position="519"/>
        <end position="539"/>
    </location>
</feature>
<reference evidence="9 10" key="1">
    <citation type="submission" date="2019-02" db="EMBL/GenBank/DDBJ databases">
        <title>Genome sequencing of the rare red list fungi Dentipellis fragilis.</title>
        <authorList>
            <person name="Buettner E."/>
            <person name="Kellner H."/>
        </authorList>
    </citation>
    <scope>NUCLEOTIDE SEQUENCE [LARGE SCALE GENOMIC DNA]</scope>
    <source>
        <strain evidence="9 10">DSM 105465</strain>
    </source>
</reference>
<feature type="transmembrane region" description="Helical" evidence="7">
    <location>
        <begin position="163"/>
        <end position="184"/>
    </location>
</feature>
<keyword evidence="2" id="KW-0813">Transport</keyword>
<dbReference type="InterPro" id="IPR001958">
    <property type="entry name" value="Tet-R_TetA/multi-R_MdtG-like"/>
</dbReference>
<dbReference type="OrthoDB" id="419616at2759"/>
<dbReference type="PROSITE" id="PS50850">
    <property type="entry name" value="MFS"/>
    <property type="match status" value="1"/>
</dbReference>
<keyword evidence="5 7" id="KW-0472">Membrane</keyword>
<dbReference type="PANTHER" id="PTHR23504:SF15">
    <property type="entry name" value="MAJOR FACILITATOR SUPERFAMILY (MFS) PROFILE DOMAIN-CONTAINING PROTEIN"/>
    <property type="match status" value="1"/>
</dbReference>
<dbReference type="Gene3D" id="1.20.1250.20">
    <property type="entry name" value="MFS general substrate transporter like domains"/>
    <property type="match status" value="1"/>
</dbReference>
<evidence type="ECO:0000256" key="7">
    <source>
        <dbReference type="SAM" id="Phobius"/>
    </source>
</evidence>
<feature type="transmembrane region" description="Helical" evidence="7">
    <location>
        <begin position="403"/>
        <end position="424"/>
    </location>
</feature>
<dbReference type="EMBL" id="SEOQ01000334">
    <property type="protein sequence ID" value="TFY65498.1"/>
    <property type="molecule type" value="Genomic_DNA"/>
</dbReference>
<feature type="compositionally biased region" description="Basic and acidic residues" evidence="6">
    <location>
        <begin position="287"/>
        <end position="301"/>
    </location>
</feature>
<comment type="caution">
    <text evidence="9">The sequence shown here is derived from an EMBL/GenBank/DDBJ whole genome shotgun (WGS) entry which is preliminary data.</text>
</comment>
<dbReference type="PANTHER" id="PTHR23504">
    <property type="entry name" value="MAJOR FACILITATOR SUPERFAMILY DOMAIN-CONTAINING PROTEIN 10"/>
    <property type="match status" value="1"/>
</dbReference>
<feature type="region of interest" description="Disordered" evidence="6">
    <location>
        <begin position="1"/>
        <end position="34"/>
    </location>
</feature>
<evidence type="ECO:0000256" key="4">
    <source>
        <dbReference type="ARBA" id="ARBA00022989"/>
    </source>
</evidence>
<dbReference type="AlphaFoldDB" id="A0A4Y9YUX3"/>
<feature type="compositionally biased region" description="Low complexity" evidence="6">
    <location>
        <begin position="1"/>
        <end position="19"/>
    </location>
</feature>
<feature type="region of interest" description="Disordered" evidence="6">
    <location>
        <begin position="277"/>
        <end position="307"/>
    </location>
</feature>
<keyword evidence="4 7" id="KW-1133">Transmembrane helix</keyword>
<evidence type="ECO:0000256" key="6">
    <source>
        <dbReference type="SAM" id="MobiDB-lite"/>
    </source>
</evidence>
<feature type="transmembrane region" description="Helical" evidence="7">
    <location>
        <begin position="104"/>
        <end position="126"/>
    </location>
</feature>
<feature type="transmembrane region" description="Helical" evidence="7">
    <location>
        <begin position="196"/>
        <end position="218"/>
    </location>
</feature>
<feature type="transmembrane region" description="Helical" evidence="7">
    <location>
        <begin position="491"/>
        <end position="513"/>
    </location>
</feature>
<feature type="transmembrane region" description="Helical" evidence="7">
    <location>
        <begin position="138"/>
        <end position="157"/>
    </location>
</feature>
<gene>
    <name evidence="9" type="ORF">EVG20_g5566</name>
</gene>
<comment type="subcellular location">
    <subcellularLocation>
        <location evidence="1">Membrane</location>
        <topology evidence="1">Multi-pass membrane protein</topology>
    </subcellularLocation>
</comment>
<evidence type="ECO:0000256" key="1">
    <source>
        <dbReference type="ARBA" id="ARBA00004141"/>
    </source>
</evidence>
<evidence type="ECO:0000256" key="5">
    <source>
        <dbReference type="ARBA" id="ARBA00023136"/>
    </source>
</evidence>
<dbReference type="Pfam" id="PF07690">
    <property type="entry name" value="MFS_1"/>
    <property type="match status" value="1"/>
</dbReference>
<dbReference type="SUPFAM" id="SSF103473">
    <property type="entry name" value="MFS general substrate transporter"/>
    <property type="match status" value="1"/>
</dbReference>
<dbReference type="Proteomes" id="UP000298327">
    <property type="component" value="Unassembled WGS sequence"/>
</dbReference>
<dbReference type="GO" id="GO:0016020">
    <property type="term" value="C:membrane"/>
    <property type="evidence" value="ECO:0007669"/>
    <property type="project" value="UniProtKB-SubCell"/>
</dbReference>
<organism evidence="9 10">
    <name type="scientific">Dentipellis fragilis</name>
    <dbReference type="NCBI Taxonomy" id="205917"/>
    <lineage>
        <taxon>Eukaryota</taxon>
        <taxon>Fungi</taxon>
        <taxon>Dikarya</taxon>
        <taxon>Basidiomycota</taxon>
        <taxon>Agaricomycotina</taxon>
        <taxon>Agaricomycetes</taxon>
        <taxon>Russulales</taxon>
        <taxon>Hericiaceae</taxon>
        <taxon>Dentipellis</taxon>
    </lineage>
</organism>
<keyword evidence="10" id="KW-1185">Reference proteome</keyword>
<feature type="transmembrane region" description="Helical" evidence="7">
    <location>
        <begin position="328"/>
        <end position="350"/>
    </location>
</feature>
<accession>A0A4Y9YUX3</accession>